<evidence type="ECO:0000313" key="14">
    <source>
        <dbReference type="Proteomes" id="UP000253941"/>
    </source>
</evidence>
<evidence type="ECO:0000313" key="13">
    <source>
        <dbReference type="EMBL" id="RDD63310.1"/>
    </source>
</evidence>
<evidence type="ECO:0000256" key="8">
    <source>
        <dbReference type="ARBA" id="ARBA00047391"/>
    </source>
</evidence>
<dbReference type="EMBL" id="QPMH01000002">
    <property type="protein sequence ID" value="RDD63310.1"/>
    <property type="molecule type" value="Genomic_DNA"/>
</dbReference>
<dbReference type="GO" id="GO:0004053">
    <property type="term" value="F:arginase activity"/>
    <property type="evidence" value="ECO:0007669"/>
    <property type="project" value="UniProtKB-UniRule"/>
</dbReference>
<dbReference type="Gene3D" id="3.40.800.10">
    <property type="entry name" value="Ureohydrolase domain"/>
    <property type="match status" value="1"/>
</dbReference>
<feature type="binding site" evidence="10">
    <location>
        <position position="114"/>
    </location>
    <ligand>
        <name>Mn(2+)</name>
        <dbReference type="ChEBI" id="CHEBI:29035"/>
        <label>1</label>
    </ligand>
</feature>
<keyword evidence="7 10" id="KW-0464">Manganese</keyword>
<dbReference type="InterPro" id="IPR014033">
    <property type="entry name" value="Arginase"/>
</dbReference>
<evidence type="ECO:0000256" key="3">
    <source>
        <dbReference type="ARBA" id="ARBA00018123"/>
    </source>
</evidence>
<evidence type="ECO:0000256" key="4">
    <source>
        <dbReference type="ARBA" id="ARBA00022503"/>
    </source>
</evidence>
<dbReference type="PANTHER" id="PTHR43782">
    <property type="entry name" value="ARGINASE"/>
    <property type="match status" value="1"/>
</dbReference>
<gene>
    <name evidence="13" type="primary">rocF</name>
    <name evidence="13" type="ORF">DRB17_02335</name>
</gene>
<comment type="catalytic activity">
    <reaction evidence="8 12">
        <text>L-arginine + H2O = urea + L-ornithine</text>
        <dbReference type="Rhea" id="RHEA:20569"/>
        <dbReference type="ChEBI" id="CHEBI:15377"/>
        <dbReference type="ChEBI" id="CHEBI:16199"/>
        <dbReference type="ChEBI" id="CHEBI:32682"/>
        <dbReference type="ChEBI" id="CHEBI:46911"/>
        <dbReference type="EC" id="3.5.3.1"/>
    </reaction>
</comment>
<sequence>MNVTTAAQQHDKPGAAGTRTLGLIGAPSDVAAGCRGATMGPEALRVAGLGDVLAGLGYSVNDRGNLSGPVNPGGPRGNGYRHLAETTEWVRLVRDEVAASLAAKELPILMGGDHSLSIGSIGAAARHCHEAGKPLSVLWLDAHADFNTAETSPSGNIHGMPVAVLCGDGPEELLSLGHARPMLDPDHLVQVGVRSVDMVEKRMVVERRLRVFDMRTIDEIGMRAAMEEALEAVGRVGGHLHVSFDADFVDPSAAPGVGTPVPGGPNYREAQLCMEMIYDSGLLGSLDIVEVNPALDWRNSTAELAVDLVKSLFGERILARVL</sequence>
<dbReference type="AlphaFoldDB" id="A0A369TDE7"/>
<reference evidence="13 14" key="1">
    <citation type="submission" date="2018-07" db="EMBL/GenBank/DDBJ databases">
        <title>Venubactetium sediminum gen. nov., sp. nov., isolated from a marine solar saltern.</title>
        <authorList>
            <person name="Wang S."/>
        </authorList>
    </citation>
    <scope>NUCLEOTIDE SEQUENCE [LARGE SCALE GENOMIC DNA]</scope>
    <source>
        <strain evidence="13 14">WD2A32</strain>
    </source>
</reference>
<evidence type="ECO:0000256" key="2">
    <source>
        <dbReference type="ARBA" id="ARBA00012168"/>
    </source>
</evidence>
<evidence type="ECO:0000256" key="7">
    <source>
        <dbReference type="ARBA" id="ARBA00023211"/>
    </source>
</evidence>
<dbReference type="EC" id="3.5.3.1" evidence="2 9"/>
<dbReference type="GO" id="GO:0030145">
    <property type="term" value="F:manganese ion binding"/>
    <property type="evidence" value="ECO:0007669"/>
    <property type="project" value="TreeGrafter"/>
</dbReference>
<evidence type="ECO:0000256" key="5">
    <source>
        <dbReference type="ARBA" id="ARBA00022723"/>
    </source>
</evidence>
<dbReference type="Proteomes" id="UP000253941">
    <property type="component" value="Unassembled WGS sequence"/>
</dbReference>
<accession>A0A369TDE7</accession>
<dbReference type="InterPro" id="IPR006035">
    <property type="entry name" value="Ureohydrolase"/>
</dbReference>
<protein>
    <recommendedName>
        <fullName evidence="3 9">Arginase</fullName>
        <ecNumber evidence="2 9">3.5.3.1</ecNumber>
    </recommendedName>
</protein>
<dbReference type="GO" id="GO:0005737">
    <property type="term" value="C:cytoplasm"/>
    <property type="evidence" value="ECO:0007669"/>
    <property type="project" value="TreeGrafter"/>
</dbReference>
<keyword evidence="4 12" id="KW-0056">Arginine metabolism</keyword>
<evidence type="ECO:0000256" key="11">
    <source>
        <dbReference type="PROSITE-ProRule" id="PRU00742"/>
    </source>
</evidence>
<evidence type="ECO:0000256" key="9">
    <source>
        <dbReference type="NCBIfam" id="TIGR01229"/>
    </source>
</evidence>
<proteinExistence type="inferred from homology"/>
<evidence type="ECO:0000256" key="10">
    <source>
        <dbReference type="PIRSR" id="PIRSR036979-1"/>
    </source>
</evidence>
<feature type="binding site" evidence="10">
    <location>
        <position position="141"/>
    </location>
    <ligand>
        <name>Mn(2+)</name>
        <dbReference type="ChEBI" id="CHEBI:29035"/>
        <label>1</label>
    </ligand>
</feature>
<keyword evidence="6 12" id="KW-0378">Hydrolase</keyword>
<organism evidence="13 14">
    <name type="scientific">Ferruginivarius sediminum</name>
    <dbReference type="NCBI Taxonomy" id="2661937"/>
    <lineage>
        <taxon>Bacteria</taxon>
        <taxon>Pseudomonadati</taxon>
        <taxon>Pseudomonadota</taxon>
        <taxon>Alphaproteobacteria</taxon>
        <taxon>Rhodospirillales</taxon>
        <taxon>Rhodospirillaceae</taxon>
        <taxon>Ferruginivarius</taxon>
    </lineage>
</organism>
<dbReference type="PIRSF" id="PIRSF036979">
    <property type="entry name" value="Arginase"/>
    <property type="match status" value="1"/>
</dbReference>
<dbReference type="SUPFAM" id="SSF52768">
    <property type="entry name" value="Arginase/deacetylase"/>
    <property type="match status" value="1"/>
</dbReference>
<keyword evidence="14" id="KW-1185">Reference proteome</keyword>
<dbReference type="PANTHER" id="PTHR43782:SF3">
    <property type="entry name" value="ARGINASE"/>
    <property type="match status" value="1"/>
</dbReference>
<dbReference type="RefSeq" id="WP_114580566.1">
    <property type="nucleotide sequence ID" value="NZ_QPMH01000002.1"/>
</dbReference>
<evidence type="ECO:0000256" key="1">
    <source>
        <dbReference type="ARBA" id="ARBA00005098"/>
    </source>
</evidence>
<dbReference type="InterPro" id="IPR023696">
    <property type="entry name" value="Ureohydrolase_dom_sf"/>
</dbReference>
<comment type="similarity">
    <text evidence="11 12">Belongs to the arginase family.</text>
</comment>
<feature type="binding site" evidence="10">
    <location>
        <position position="247"/>
    </location>
    <ligand>
        <name>Mn(2+)</name>
        <dbReference type="ChEBI" id="CHEBI:29035"/>
        <label>1</label>
    </ligand>
</feature>
<feature type="binding site" evidence="10">
    <location>
        <position position="143"/>
    </location>
    <ligand>
        <name>Mn(2+)</name>
        <dbReference type="ChEBI" id="CHEBI:29035"/>
        <label>1</label>
    </ligand>
</feature>
<dbReference type="PRINTS" id="PR00116">
    <property type="entry name" value="ARGINASE"/>
</dbReference>
<feature type="binding site" evidence="10">
    <location>
        <position position="245"/>
    </location>
    <ligand>
        <name>Mn(2+)</name>
        <dbReference type="ChEBI" id="CHEBI:29035"/>
        <label>1</label>
    </ligand>
</feature>
<dbReference type="PROSITE" id="PS51409">
    <property type="entry name" value="ARGINASE_2"/>
    <property type="match status" value="1"/>
</dbReference>
<feature type="binding site" evidence="10">
    <location>
        <position position="145"/>
    </location>
    <ligand>
        <name>Mn(2+)</name>
        <dbReference type="ChEBI" id="CHEBI:29035"/>
        <label>1</label>
    </ligand>
</feature>
<keyword evidence="5 10" id="KW-0479">Metal-binding</keyword>
<name>A0A369TDE7_9PROT</name>
<evidence type="ECO:0000256" key="12">
    <source>
        <dbReference type="RuleBase" id="RU361159"/>
    </source>
</evidence>
<dbReference type="GO" id="GO:0006525">
    <property type="term" value="P:arginine metabolic process"/>
    <property type="evidence" value="ECO:0007669"/>
    <property type="project" value="UniProtKB-KW"/>
</dbReference>
<dbReference type="Pfam" id="PF00491">
    <property type="entry name" value="Arginase"/>
    <property type="match status" value="1"/>
</dbReference>
<evidence type="ECO:0000256" key="6">
    <source>
        <dbReference type="ARBA" id="ARBA00022801"/>
    </source>
</evidence>
<comment type="caution">
    <text evidence="13">The sequence shown here is derived from an EMBL/GenBank/DDBJ whole genome shotgun (WGS) entry which is preliminary data.</text>
</comment>
<dbReference type="CDD" id="cd09989">
    <property type="entry name" value="Arginase"/>
    <property type="match status" value="1"/>
</dbReference>
<comment type="cofactor">
    <cofactor evidence="10 12">
        <name>Mn(2+)</name>
        <dbReference type="ChEBI" id="CHEBI:29035"/>
    </cofactor>
    <text evidence="10 12">Binds 2 manganese ions per subunit.</text>
</comment>
<dbReference type="NCBIfam" id="TIGR01229">
    <property type="entry name" value="rocF_arginase"/>
    <property type="match status" value="1"/>
</dbReference>
<comment type="pathway">
    <text evidence="1">Nitrogen metabolism; urea cycle; L-ornithine and urea from L-arginine: step 1/1.</text>
</comment>
<dbReference type="FunFam" id="3.40.800.10:FF:000012">
    <property type="entry name" value="Arginase"/>
    <property type="match status" value="1"/>
</dbReference>